<dbReference type="RefSeq" id="XP_033772382.1">
    <property type="nucleotide sequence ID" value="XM_033916491.1"/>
</dbReference>
<sequence>MPELEELTPPQASVNPVHIQRNILEEHIELRWSEDFRRSVVCYSLAVVLILMCGVGGILLLYSTSSRSGEWRLAIGTILCILALLILMKQLLSSAVQDMNCIRNQEQIDLLKSGGFSDAVVLYISAIIIFTCGIVLIVMSISIPQVNSLRPLNTMYSVGVTLAAIGTFIFLGVLLYTITRWCIQFPRIFNRSNVGVFTISGRLSENQRRETTSSMANLI</sequence>
<dbReference type="PANTHER" id="PTHR31416:SF1">
    <property type="entry name" value="TRANSMEMBRANE PROTEIN 125"/>
    <property type="match status" value="1"/>
</dbReference>
<evidence type="ECO:0000313" key="6">
    <source>
        <dbReference type="RefSeq" id="XP_033772382.1"/>
    </source>
</evidence>
<dbReference type="RefSeq" id="XP_033772380.1">
    <property type="nucleotide sequence ID" value="XM_033916489.1"/>
</dbReference>
<organism evidence="2 3">
    <name type="scientific">Geotrypetes seraphini</name>
    <name type="common">Gaboon caecilian</name>
    <name type="synonym">Caecilia seraphini</name>
    <dbReference type="NCBI Taxonomy" id="260995"/>
    <lineage>
        <taxon>Eukaryota</taxon>
        <taxon>Metazoa</taxon>
        <taxon>Chordata</taxon>
        <taxon>Craniata</taxon>
        <taxon>Vertebrata</taxon>
        <taxon>Euteleostomi</taxon>
        <taxon>Amphibia</taxon>
        <taxon>Gymnophiona</taxon>
        <taxon>Geotrypetes</taxon>
    </lineage>
</organism>
<keyword evidence="2" id="KW-1185">Reference proteome</keyword>
<feature type="transmembrane region" description="Helical" evidence="1">
    <location>
        <begin position="73"/>
        <end position="92"/>
    </location>
</feature>
<evidence type="ECO:0000313" key="2">
    <source>
        <dbReference type="Proteomes" id="UP000515159"/>
    </source>
</evidence>
<feature type="transmembrane region" description="Helical" evidence="1">
    <location>
        <begin position="40"/>
        <end position="61"/>
    </location>
</feature>
<reference evidence="3 4" key="1">
    <citation type="submission" date="2025-04" db="UniProtKB">
        <authorList>
            <consortium name="RefSeq"/>
        </authorList>
    </citation>
    <scope>IDENTIFICATION</scope>
</reference>
<name>A0A6P8NP10_GEOSA</name>
<dbReference type="KEGG" id="gsh:117346618"/>
<gene>
    <name evidence="3 4 5 6" type="primary">TMEM125</name>
</gene>
<evidence type="ECO:0000313" key="4">
    <source>
        <dbReference type="RefSeq" id="XP_033772380.1"/>
    </source>
</evidence>
<keyword evidence="1" id="KW-1133">Transmembrane helix</keyword>
<protein>
    <submittedName>
        <fullName evidence="3 4">Transmembrane protein 125</fullName>
    </submittedName>
</protein>
<dbReference type="RefSeq" id="XP_033772381.1">
    <property type="nucleotide sequence ID" value="XM_033916490.1"/>
</dbReference>
<dbReference type="PANTHER" id="PTHR31416">
    <property type="entry name" value="TRANSMEMBRANE PROTEIN 125"/>
    <property type="match status" value="1"/>
</dbReference>
<dbReference type="OrthoDB" id="8950495at2759"/>
<proteinExistence type="predicted"/>
<dbReference type="Proteomes" id="UP000515159">
    <property type="component" value="Chromosome 12"/>
</dbReference>
<keyword evidence="1" id="KW-0472">Membrane</keyword>
<evidence type="ECO:0000313" key="3">
    <source>
        <dbReference type="RefSeq" id="XP_033772379.1"/>
    </source>
</evidence>
<dbReference type="InterPro" id="IPR028165">
    <property type="entry name" value="TMEM125"/>
</dbReference>
<dbReference type="Pfam" id="PF15109">
    <property type="entry name" value="TMEM125"/>
    <property type="match status" value="1"/>
</dbReference>
<dbReference type="AlphaFoldDB" id="A0A6P8NP10"/>
<dbReference type="RefSeq" id="XP_033772379.1">
    <property type="nucleotide sequence ID" value="XM_033916488.1"/>
</dbReference>
<feature type="transmembrane region" description="Helical" evidence="1">
    <location>
        <begin position="120"/>
        <end position="143"/>
    </location>
</feature>
<dbReference type="CTD" id="128218"/>
<feature type="transmembrane region" description="Helical" evidence="1">
    <location>
        <begin position="155"/>
        <end position="178"/>
    </location>
</feature>
<evidence type="ECO:0000256" key="1">
    <source>
        <dbReference type="SAM" id="Phobius"/>
    </source>
</evidence>
<evidence type="ECO:0000313" key="5">
    <source>
        <dbReference type="RefSeq" id="XP_033772381.1"/>
    </source>
</evidence>
<keyword evidence="1 3" id="KW-0812">Transmembrane</keyword>
<dbReference type="GeneID" id="117346618"/>
<accession>A0A6P8NP10</accession>